<comment type="caution">
    <text evidence="1">The sequence shown here is derived from an EMBL/GenBank/DDBJ whole genome shotgun (WGS) entry which is preliminary data.</text>
</comment>
<dbReference type="OrthoDB" id="8449880at2"/>
<dbReference type="Proteomes" id="UP000295097">
    <property type="component" value="Unassembled WGS sequence"/>
</dbReference>
<dbReference type="EMBL" id="SMAR01000033">
    <property type="protein sequence ID" value="TCT34647.1"/>
    <property type="molecule type" value="Genomic_DNA"/>
</dbReference>
<proteinExistence type="predicted"/>
<evidence type="ECO:0000313" key="2">
    <source>
        <dbReference type="Proteomes" id="UP000295097"/>
    </source>
</evidence>
<evidence type="ECO:0000313" key="1">
    <source>
        <dbReference type="EMBL" id="TCT34647.1"/>
    </source>
</evidence>
<sequence>MAFNIKGFRTVDYIPHPSGEAGANLGKHVYATNDDPAAIETAGYFNDLATYKWVKTGDQIDCTLDLDGTPMRRNYIVTSVTSGVVAIAAQNVA</sequence>
<accession>A0A4R3NKE7</accession>
<dbReference type="RefSeq" id="WP_132313695.1">
    <property type="nucleotide sequence ID" value="NZ_SMAR01000033.1"/>
</dbReference>
<reference evidence="1 2" key="1">
    <citation type="submission" date="2019-03" db="EMBL/GenBank/DDBJ databases">
        <title>Freshwater and sediment microbial communities from various areas in North America, analyzing microbe dynamics in response to fracking.</title>
        <authorList>
            <person name="Lamendella R."/>
        </authorList>
    </citation>
    <scope>NUCLEOTIDE SEQUENCE [LARGE SCALE GENOMIC DNA]</scope>
    <source>
        <strain evidence="1 2">175.2</strain>
    </source>
</reference>
<organism evidence="1 2">
    <name type="scientific">Martelella mediterranea</name>
    <dbReference type="NCBI Taxonomy" id="293089"/>
    <lineage>
        <taxon>Bacteria</taxon>
        <taxon>Pseudomonadati</taxon>
        <taxon>Pseudomonadota</taxon>
        <taxon>Alphaproteobacteria</taxon>
        <taxon>Hyphomicrobiales</taxon>
        <taxon>Aurantimonadaceae</taxon>
        <taxon>Martelella</taxon>
    </lineage>
</organism>
<gene>
    <name evidence="1" type="ORF">EDC90_103341</name>
</gene>
<dbReference type="AlphaFoldDB" id="A0A4R3NKE7"/>
<name>A0A4R3NKE7_9HYPH</name>
<keyword evidence="2" id="KW-1185">Reference proteome</keyword>
<protein>
    <submittedName>
        <fullName evidence="1">Uncharacterized protein</fullName>
    </submittedName>
</protein>